<keyword evidence="6" id="KW-1185">Reference proteome</keyword>
<evidence type="ECO:0000313" key="3">
    <source>
        <dbReference type="EMBL" id="CAI4004470.1"/>
    </source>
</evidence>
<keyword evidence="2" id="KW-1133">Transmembrane helix</keyword>
<reference evidence="3" key="1">
    <citation type="submission" date="2022-10" db="EMBL/GenBank/DDBJ databases">
        <authorList>
            <person name="Chen Y."/>
            <person name="Dougan E. K."/>
            <person name="Chan C."/>
            <person name="Rhodes N."/>
            <person name="Thang M."/>
        </authorList>
    </citation>
    <scope>NUCLEOTIDE SEQUENCE</scope>
</reference>
<feature type="region of interest" description="Disordered" evidence="1">
    <location>
        <begin position="1"/>
        <end position="43"/>
    </location>
</feature>
<keyword evidence="2" id="KW-0472">Membrane</keyword>
<evidence type="ECO:0000313" key="4">
    <source>
        <dbReference type="EMBL" id="CAL1157845.1"/>
    </source>
</evidence>
<dbReference type="Gene3D" id="3.40.50.20">
    <property type="match status" value="1"/>
</dbReference>
<reference evidence="4" key="2">
    <citation type="submission" date="2024-04" db="EMBL/GenBank/DDBJ databases">
        <authorList>
            <person name="Chen Y."/>
            <person name="Shah S."/>
            <person name="Dougan E. K."/>
            <person name="Thang M."/>
            <person name="Chan C."/>
        </authorList>
    </citation>
    <scope>NUCLEOTIDE SEQUENCE [LARGE SCALE GENOMIC DNA]</scope>
</reference>
<dbReference type="EMBL" id="CAMXCT010003441">
    <property type="protein sequence ID" value="CAI4004470.1"/>
    <property type="molecule type" value="Genomic_DNA"/>
</dbReference>
<evidence type="ECO:0000256" key="1">
    <source>
        <dbReference type="SAM" id="MobiDB-lite"/>
    </source>
</evidence>
<accession>A0A9P1D7Q9</accession>
<feature type="transmembrane region" description="Helical" evidence="2">
    <location>
        <begin position="54"/>
        <end position="76"/>
    </location>
</feature>
<evidence type="ECO:0000256" key="2">
    <source>
        <dbReference type="SAM" id="Phobius"/>
    </source>
</evidence>
<protein>
    <submittedName>
        <fullName evidence="5">ATP-grasp domain-containing protein</fullName>
    </submittedName>
</protein>
<dbReference type="OrthoDB" id="186626at2759"/>
<dbReference type="AlphaFoldDB" id="A0A9P1D7Q9"/>
<organism evidence="3">
    <name type="scientific">Cladocopium goreaui</name>
    <dbReference type="NCBI Taxonomy" id="2562237"/>
    <lineage>
        <taxon>Eukaryota</taxon>
        <taxon>Sar</taxon>
        <taxon>Alveolata</taxon>
        <taxon>Dinophyceae</taxon>
        <taxon>Suessiales</taxon>
        <taxon>Symbiodiniaceae</taxon>
        <taxon>Cladocopium</taxon>
    </lineage>
</organism>
<proteinExistence type="predicted"/>
<evidence type="ECO:0000313" key="5">
    <source>
        <dbReference type="EMBL" id="CAL4791782.1"/>
    </source>
</evidence>
<feature type="compositionally biased region" description="Low complexity" evidence="1">
    <location>
        <begin position="9"/>
        <end position="21"/>
    </location>
</feature>
<name>A0A9P1D7Q9_9DINO</name>
<feature type="compositionally biased region" description="Polar residues" evidence="1">
    <location>
        <begin position="32"/>
        <end position="41"/>
    </location>
</feature>
<comment type="caution">
    <text evidence="3">The sequence shown here is derived from an EMBL/GenBank/DDBJ whole genome shotgun (WGS) entry which is preliminary data.</text>
</comment>
<dbReference type="EMBL" id="CAMXCT030003441">
    <property type="protein sequence ID" value="CAL4791782.1"/>
    <property type="molecule type" value="Genomic_DNA"/>
</dbReference>
<keyword evidence="2" id="KW-0812">Transmembrane</keyword>
<dbReference type="Proteomes" id="UP001152797">
    <property type="component" value="Unassembled WGS sequence"/>
</dbReference>
<gene>
    <name evidence="3" type="ORF">C1SCF055_LOCUS30254</name>
</gene>
<dbReference type="EMBL" id="CAMXCT020003441">
    <property type="protein sequence ID" value="CAL1157845.1"/>
    <property type="molecule type" value="Genomic_DNA"/>
</dbReference>
<evidence type="ECO:0000313" key="6">
    <source>
        <dbReference type="Proteomes" id="UP001152797"/>
    </source>
</evidence>
<sequence>MPPDRLSVEASTEAEACSSEESSFRHRKSAKTKASVTSPEPSGSEWAWYRGKSALAICTLCAFAPLLGLMAAVAWLRDQIFQDSFQTKQASKKLRILVTGGKISKASAVARAVGRAGHTVFTAEVLPYRYCHTRFCRYVSKHYTLPRPTVQPKEWLETIQAIVAEQQIDLIIPCTAPVESSAYSHLWKSLPANVRVFALDGTTCDKLDNKYIFNQVLAKASLPCPETAQMTCLADAVQFFKDRETKPDGKKFIVKPAVYDPKARSEILFLPIQEQSFVGSRRGGKGLCELIS</sequence>